<evidence type="ECO:0008006" key="3">
    <source>
        <dbReference type="Google" id="ProtNLM"/>
    </source>
</evidence>
<dbReference type="PANTHER" id="PTHR47272">
    <property type="entry name" value="DDE_TNP_1_7 DOMAIN-CONTAINING PROTEIN"/>
    <property type="match status" value="1"/>
</dbReference>
<evidence type="ECO:0000313" key="1">
    <source>
        <dbReference type="EMBL" id="GBM42229.1"/>
    </source>
</evidence>
<dbReference type="OrthoDB" id="6436761at2759"/>
<dbReference type="EMBL" id="BGPR01000991">
    <property type="protein sequence ID" value="GBM42229.1"/>
    <property type="molecule type" value="Genomic_DNA"/>
</dbReference>
<comment type="caution">
    <text evidence="1">The sequence shown here is derived from an EMBL/GenBank/DDBJ whole genome shotgun (WGS) entry which is preliminary data.</text>
</comment>
<evidence type="ECO:0000313" key="2">
    <source>
        <dbReference type="Proteomes" id="UP000499080"/>
    </source>
</evidence>
<name>A0A4Y2FPH2_ARAVE</name>
<reference evidence="1 2" key="1">
    <citation type="journal article" date="2019" name="Sci. Rep.">
        <title>Orb-weaving spider Araneus ventricosus genome elucidates the spidroin gene catalogue.</title>
        <authorList>
            <person name="Kono N."/>
            <person name="Nakamura H."/>
            <person name="Ohtoshi R."/>
            <person name="Moran D.A.P."/>
            <person name="Shinohara A."/>
            <person name="Yoshida Y."/>
            <person name="Fujiwara M."/>
            <person name="Mori M."/>
            <person name="Tomita M."/>
            <person name="Arakawa K."/>
        </authorList>
    </citation>
    <scope>NUCLEOTIDE SEQUENCE [LARGE SCALE GENOMIC DNA]</scope>
</reference>
<dbReference type="AlphaFoldDB" id="A0A4Y2FPH2"/>
<protein>
    <recommendedName>
        <fullName evidence="3">PiggyBac transposable element-derived protein domain-containing protein</fullName>
    </recommendedName>
</protein>
<gene>
    <name evidence="1" type="ORF">AVEN_234960_1</name>
</gene>
<proteinExistence type="predicted"/>
<sequence length="172" mass="20274">MGGVDICDQQMECYRTWFKTRKWAWKVILHFIDLAAVNSWFQYKRVVVAKKILKRNHKDLLQFKLEIAEALAVIPSVNKKIVSDEETDGDVEDSTSTVKRSKYHNAPAKKQCTNQRYDVYNHFPQCDDLSRPRMCRYENCKSTSKTRCEKCDVYLCLSKTNNCFKNFHCKKV</sequence>
<organism evidence="1 2">
    <name type="scientific">Araneus ventricosus</name>
    <name type="common">Orbweaver spider</name>
    <name type="synonym">Epeira ventricosa</name>
    <dbReference type="NCBI Taxonomy" id="182803"/>
    <lineage>
        <taxon>Eukaryota</taxon>
        <taxon>Metazoa</taxon>
        <taxon>Ecdysozoa</taxon>
        <taxon>Arthropoda</taxon>
        <taxon>Chelicerata</taxon>
        <taxon>Arachnida</taxon>
        <taxon>Araneae</taxon>
        <taxon>Araneomorphae</taxon>
        <taxon>Entelegynae</taxon>
        <taxon>Araneoidea</taxon>
        <taxon>Araneidae</taxon>
        <taxon>Araneus</taxon>
    </lineage>
</organism>
<dbReference type="PANTHER" id="PTHR47272:SF2">
    <property type="entry name" value="PIGGYBAC TRANSPOSABLE ELEMENT-DERIVED PROTEIN 3-LIKE"/>
    <property type="match status" value="1"/>
</dbReference>
<keyword evidence="2" id="KW-1185">Reference proteome</keyword>
<dbReference type="Proteomes" id="UP000499080">
    <property type="component" value="Unassembled WGS sequence"/>
</dbReference>
<accession>A0A4Y2FPH2</accession>